<dbReference type="PROSITE" id="PS51340">
    <property type="entry name" value="MOSC"/>
    <property type="match status" value="1"/>
</dbReference>
<dbReference type="Pfam" id="PF03476">
    <property type="entry name" value="MOSC_N"/>
    <property type="match status" value="1"/>
</dbReference>
<dbReference type="InterPro" id="IPR005303">
    <property type="entry name" value="MOCOS_middle"/>
</dbReference>
<feature type="domain" description="MOSC" evidence="1">
    <location>
        <begin position="104"/>
        <end position="260"/>
    </location>
</feature>
<dbReference type="SUPFAM" id="SSF50800">
    <property type="entry name" value="PK beta-barrel domain-like"/>
    <property type="match status" value="1"/>
</dbReference>
<organism evidence="2 3">
    <name type="scientific">Actinomadura namibiensis</name>
    <dbReference type="NCBI Taxonomy" id="182080"/>
    <lineage>
        <taxon>Bacteria</taxon>
        <taxon>Bacillati</taxon>
        <taxon>Actinomycetota</taxon>
        <taxon>Actinomycetes</taxon>
        <taxon>Streptosporangiales</taxon>
        <taxon>Thermomonosporaceae</taxon>
        <taxon>Actinomadura</taxon>
    </lineage>
</organism>
<dbReference type="Proteomes" id="UP000572680">
    <property type="component" value="Unassembled WGS sequence"/>
</dbReference>
<dbReference type="Pfam" id="PF03473">
    <property type="entry name" value="MOSC"/>
    <property type="match status" value="1"/>
</dbReference>
<keyword evidence="3" id="KW-1185">Reference proteome</keyword>
<protein>
    <recommendedName>
        <fullName evidence="1">MOSC domain-containing protein</fullName>
    </recommendedName>
</protein>
<dbReference type="AlphaFoldDB" id="A0A7W3QR57"/>
<comment type="caution">
    <text evidence="2">The sequence shown here is derived from an EMBL/GenBank/DDBJ whole genome shotgun (WGS) entry which is preliminary data.</text>
</comment>
<dbReference type="GO" id="GO:0030170">
    <property type="term" value="F:pyridoxal phosphate binding"/>
    <property type="evidence" value="ECO:0007669"/>
    <property type="project" value="InterPro"/>
</dbReference>
<gene>
    <name evidence="2" type="ORF">HNR61_008137</name>
</gene>
<evidence type="ECO:0000313" key="3">
    <source>
        <dbReference type="Proteomes" id="UP000572680"/>
    </source>
</evidence>
<evidence type="ECO:0000313" key="2">
    <source>
        <dbReference type="EMBL" id="MBA8956455.1"/>
    </source>
</evidence>
<reference evidence="2 3" key="1">
    <citation type="submission" date="2020-08" db="EMBL/GenBank/DDBJ databases">
        <title>Genomic Encyclopedia of Type Strains, Phase IV (KMG-IV): sequencing the most valuable type-strain genomes for metagenomic binning, comparative biology and taxonomic classification.</title>
        <authorList>
            <person name="Goeker M."/>
        </authorList>
    </citation>
    <scope>NUCLEOTIDE SEQUENCE [LARGE SCALE GENOMIC DNA]</scope>
    <source>
        <strain evidence="2 3">DSM 44197</strain>
    </source>
</reference>
<dbReference type="InterPro" id="IPR005302">
    <property type="entry name" value="MoCF_Sase_C"/>
</dbReference>
<dbReference type="GO" id="GO:0003824">
    <property type="term" value="F:catalytic activity"/>
    <property type="evidence" value="ECO:0007669"/>
    <property type="project" value="InterPro"/>
</dbReference>
<dbReference type="EMBL" id="JACJIA010000015">
    <property type="protein sequence ID" value="MBA8956455.1"/>
    <property type="molecule type" value="Genomic_DNA"/>
</dbReference>
<dbReference type="RefSeq" id="WP_182848361.1">
    <property type="nucleotide sequence ID" value="NZ_BAAALP010000113.1"/>
</dbReference>
<dbReference type="Gene3D" id="2.40.33.20">
    <property type="entry name" value="PK beta-barrel domain-like"/>
    <property type="match status" value="1"/>
</dbReference>
<dbReference type="InterPro" id="IPR011037">
    <property type="entry name" value="Pyrv_Knase-like_insert_dom_sf"/>
</dbReference>
<dbReference type="GO" id="GO:0030151">
    <property type="term" value="F:molybdenum ion binding"/>
    <property type="evidence" value="ECO:0007669"/>
    <property type="project" value="InterPro"/>
</dbReference>
<sequence length="263" mass="27864">MSTVTALYRYPVKSMLGERLDTADLTATGLRGDRAWALLDRTTAKVASAKNPRLWRALLQARASLDGDAVRITLPDGTLVSGDEELSRWLGRPVTLSDTPPDGAELDRAVPEEVLAEGVTADVAVEQITIGAGAPPGAFVDFAPVHLIGTGTLRATGAEAVRYRPNLVVDTGAAYEENAWVGRTLRVGTAVLRVIAPTPRCAVPTLEHGDLPRSPDALRVPARENLVEPLPGMGDRACAGAYAQVVRPGRISVGDRASFETGR</sequence>
<proteinExistence type="predicted"/>
<evidence type="ECO:0000259" key="1">
    <source>
        <dbReference type="PROSITE" id="PS51340"/>
    </source>
</evidence>
<accession>A0A7W3QR57</accession>
<name>A0A7W3QR57_ACTNM</name>